<reference evidence="1 2" key="1">
    <citation type="journal article" date="2009" name="PLoS ONE">
        <title>Complete genome sequence of the aerobic CO-oxidizing thermophile Thermomicrobium roseum.</title>
        <authorList>
            <person name="Wu D."/>
            <person name="Raymond J."/>
            <person name="Wu M."/>
            <person name="Chatterji S."/>
            <person name="Ren Q."/>
            <person name="Graham J.E."/>
            <person name="Bryant D.A."/>
            <person name="Robb F."/>
            <person name="Colman A."/>
            <person name="Tallon L.J."/>
            <person name="Badger J.H."/>
            <person name="Madupu R."/>
            <person name="Ward N.L."/>
            <person name="Eisen J.A."/>
        </authorList>
    </citation>
    <scope>NUCLEOTIDE SEQUENCE [LARGE SCALE GENOMIC DNA]</scope>
    <source>
        <strain evidence="2">ATCC 27502 / DSM 5159 / P-2</strain>
    </source>
</reference>
<dbReference type="EMBL" id="CP001275">
    <property type="protein sequence ID" value="ACM04689.1"/>
    <property type="molecule type" value="Genomic_DNA"/>
</dbReference>
<dbReference type="Proteomes" id="UP000000447">
    <property type="component" value="Chromosome"/>
</dbReference>
<protein>
    <recommendedName>
        <fullName evidence="3">Terminase large subunit gp17-like C-terminal domain-containing protein</fullName>
    </recommendedName>
</protein>
<keyword evidence="2" id="KW-1185">Reference proteome</keyword>
<evidence type="ECO:0008006" key="3">
    <source>
        <dbReference type="Google" id="ProtNLM"/>
    </source>
</evidence>
<evidence type="ECO:0000313" key="1">
    <source>
        <dbReference type="EMBL" id="ACM04689.1"/>
    </source>
</evidence>
<dbReference type="AlphaFoldDB" id="B9L091"/>
<organism evidence="1 2">
    <name type="scientific">Thermomicrobium roseum (strain ATCC 27502 / DSM 5159 / P-2)</name>
    <dbReference type="NCBI Taxonomy" id="309801"/>
    <lineage>
        <taxon>Bacteria</taxon>
        <taxon>Pseudomonadati</taxon>
        <taxon>Thermomicrobiota</taxon>
        <taxon>Thermomicrobia</taxon>
        <taxon>Thermomicrobiales</taxon>
        <taxon>Thermomicrobiaceae</taxon>
        <taxon>Thermomicrobium</taxon>
    </lineage>
</organism>
<proteinExistence type="predicted"/>
<dbReference type="Gene3D" id="3.30.420.240">
    <property type="match status" value="1"/>
</dbReference>
<dbReference type="OrthoDB" id="2985622at2"/>
<dbReference type="KEGG" id="tro:trd_1584"/>
<name>B9L091_THERP</name>
<dbReference type="STRING" id="309801.trd_1584"/>
<dbReference type="HOGENOM" id="CLU_043667_0_0_0"/>
<sequence length="489" mass="52829">MTGRALLRRVLADPLACSRLLLPERALRGYQAGPVVAAAAMVLARARGDRSGPHAQLWLFSRQSGKDEALAQFLAWLLLRFHRRGGEVVVALPSWRPQGALARERLLAVLAAPRLAALLAGLGLAPEVAGARVALGRAVVRYASAGPSANVRGLTASLLLVANEAQDIAPDRWDSAFAPMAASTGAPALYLGTPWGSDSLLARELRYLTALERQDGQQRVWRVPWTTVAAELPAYGDHVRERMAQLGAGHPFVRTEYGLEELAGEGRLFPPERLALVRGDHPALLAPRPGERYALTVDVAGEDEASAGELRDDPGARRDATALTVVRVVPGTLPRYEAVWRARWVGARQVRQHEALVQLARAWRAERVVVDASGVGAGLAAFLEHALGERVRRVVFSPRVKSELGWAFVGLVESGRYRDYAVDAATPGELAALGEAFLAELASLRSVVAPGPGRLLRWWGEPHDDLAVSAALSALLDEEDWRPRVARGR</sequence>
<gene>
    <name evidence="1" type="ordered locus">trd_1584</name>
</gene>
<dbReference type="RefSeq" id="WP_015922529.1">
    <property type="nucleotide sequence ID" value="NC_011959.1"/>
</dbReference>
<dbReference type="eggNOG" id="ENOG502ZAXN">
    <property type="taxonomic scope" value="Bacteria"/>
</dbReference>
<evidence type="ECO:0000313" key="2">
    <source>
        <dbReference type="Proteomes" id="UP000000447"/>
    </source>
</evidence>
<accession>B9L091</accession>